<dbReference type="SUPFAM" id="SSF51735">
    <property type="entry name" value="NAD(P)-binding Rossmann-fold domains"/>
    <property type="match status" value="1"/>
</dbReference>
<keyword evidence="4 9" id="KW-0812">Transmembrane</keyword>
<dbReference type="InterPro" id="IPR036291">
    <property type="entry name" value="NAD(P)-bd_dom_sf"/>
</dbReference>
<comment type="caution">
    <text evidence="12">The sequence shown here is derived from an EMBL/GenBank/DDBJ whole genome shotgun (WGS) entry which is preliminary data.</text>
</comment>
<gene>
    <name evidence="12" type="ORF">IZO911_LOCUS1510</name>
    <name evidence="13" type="ORF">KXQ929_LOCUS29954</name>
</gene>
<feature type="transmembrane region" description="Helical" evidence="9">
    <location>
        <begin position="475"/>
        <end position="492"/>
    </location>
</feature>
<keyword evidence="7 9" id="KW-0472">Membrane</keyword>
<feature type="domain" description="Fatty acyl-CoA reductase C-terminal" evidence="10">
    <location>
        <begin position="364"/>
        <end position="454"/>
    </location>
</feature>
<accession>A0A813M515</accession>
<dbReference type="GO" id="GO:0016020">
    <property type="term" value="C:membrane"/>
    <property type="evidence" value="ECO:0007669"/>
    <property type="project" value="UniProtKB-SubCell"/>
</dbReference>
<evidence type="ECO:0000313" key="13">
    <source>
        <dbReference type="EMBL" id="CAF4025582.1"/>
    </source>
</evidence>
<evidence type="ECO:0000259" key="10">
    <source>
        <dbReference type="Pfam" id="PF03015"/>
    </source>
</evidence>
<organism evidence="12 14">
    <name type="scientific">Adineta steineri</name>
    <dbReference type="NCBI Taxonomy" id="433720"/>
    <lineage>
        <taxon>Eukaryota</taxon>
        <taxon>Metazoa</taxon>
        <taxon>Spiralia</taxon>
        <taxon>Gnathifera</taxon>
        <taxon>Rotifera</taxon>
        <taxon>Eurotatoria</taxon>
        <taxon>Bdelloidea</taxon>
        <taxon>Adinetida</taxon>
        <taxon>Adinetidae</taxon>
        <taxon>Adineta</taxon>
    </lineage>
</organism>
<dbReference type="Proteomes" id="UP000663860">
    <property type="component" value="Unassembled WGS sequence"/>
</dbReference>
<keyword evidence="9" id="KW-0560">Oxidoreductase</keyword>
<keyword evidence="9" id="KW-0521">NADP</keyword>
<dbReference type="EC" id="1.2.1.84" evidence="9"/>
<keyword evidence="5 9" id="KW-1133">Transmembrane helix</keyword>
<evidence type="ECO:0000313" key="14">
    <source>
        <dbReference type="Proteomes" id="UP000663860"/>
    </source>
</evidence>
<evidence type="ECO:0000313" key="12">
    <source>
        <dbReference type="EMBL" id="CAF0718175.1"/>
    </source>
</evidence>
<reference evidence="12" key="1">
    <citation type="submission" date="2021-02" db="EMBL/GenBank/DDBJ databases">
        <authorList>
            <person name="Nowell W R."/>
        </authorList>
    </citation>
    <scope>NUCLEOTIDE SEQUENCE</scope>
</reference>
<dbReference type="InterPro" id="IPR033640">
    <property type="entry name" value="FAR_C"/>
</dbReference>
<evidence type="ECO:0000256" key="8">
    <source>
        <dbReference type="ARBA" id="ARBA00052530"/>
    </source>
</evidence>
<dbReference type="EMBL" id="CAJNOE010000007">
    <property type="protein sequence ID" value="CAF0718175.1"/>
    <property type="molecule type" value="Genomic_DNA"/>
</dbReference>
<evidence type="ECO:0000256" key="2">
    <source>
        <dbReference type="ARBA" id="ARBA00005928"/>
    </source>
</evidence>
<dbReference type="GO" id="GO:0080019">
    <property type="term" value="F:alcohol-forming very long-chain fatty acyl-CoA reductase activity"/>
    <property type="evidence" value="ECO:0007669"/>
    <property type="project" value="InterPro"/>
</dbReference>
<keyword evidence="6 9" id="KW-0443">Lipid metabolism</keyword>
<dbReference type="GO" id="GO:0005777">
    <property type="term" value="C:peroxisome"/>
    <property type="evidence" value="ECO:0007669"/>
    <property type="project" value="TreeGrafter"/>
</dbReference>
<comment type="function">
    <text evidence="9">Catalyzes the reduction of fatty acyl-CoA to fatty alcohols.</text>
</comment>
<evidence type="ECO:0000256" key="9">
    <source>
        <dbReference type="RuleBase" id="RU363097"/>
    </source>
</evidence>
<dbReference type="Pfam" id="PF03015">
    <property type="entry name" value="Sterile"/>
    <property type="match status" value="1"/>
</dbReference>
<comment type="catalytic activity">
    <reaction evidence="8 9">
        <text>a long-chain fatty acyl-CoA + 2 NADPH + 2 H(+) = a long-chain primary fatty alcohol + 2 NADP(+) + CoA</text>
        <dbReference type="Rhea" id="RHEA:52716"/>
        <dbReference type="ChEBI" id="CHEBI:15378"/>
        <dbReference type="ChEBI" id="CHEBI:57287"/>
        <dbReference type="ChEBI" id="CHEBI:57783"/>
        <dbReference type="ChEBI" id="CHEBI:58349"/>
        <dbReference type="ChEBI" id="CHEBI:77396"/>
        <dbReference type="ChEBI" id="CHEBI:83139"/>
        <dbReference type="EC" id="1.2.1.84"/>
    </reaction>
</comment>
<feature type="transmembrane region" description="Helical" evidence="9">
    <location>
        <begin position="498"/>
        <end position="517"/>
    </location>
</feature>
<dbReference type="AlphaFoldDB" id="A0A813M515"/>
<dbReference type="PANTHER" id="PTHR11011">
    <property type="entry name" value="MALE STERILITY PROTEIN 2-RELATED"/>
    <property type="match status" value="1"/>
</dbReference>
<dbReference type="CDD" id="cd09071">
    <property type="entry name" value="FAR_C"/>
    <property type="match status" value="1"/>
</dbReference>
<comment type="similarity">
    <text evidence="2 9">Belongs to the fatty acyl-CoA reductase family.</text>
</comment>
<dbReference type="InterPro" id="IPR013120">
    <property type="entry name" value="FAR_NAD-bd"/>
</dbReference>
<feature type="domain" description="Thioester reductase (TE)" evidence="11">
    <location>
        <begin position="21"/>
        <end position="291"/>
    </location>
</feature>
<evidence type="ECO:0000256" key="7">
    <source>
        <dbReference type="ARBA" id="ARBA00023136"/>
    </source>
</evidence>
<evidence type="ECO:0000256" key="1">
    <source>
        <dbReference type="ARBA" id="ARBA00004141"/>
    </source>
</evidence>
<sequence>MSASTEASAIIEYFKRKSIFITGATGFIGKQLVEKLVRSCPDIEHIYLLVRPKRGHAVNDRVKELVAGPLFNTVREINPNFGEKISALQGDILDPNFGLSASDESIIIEQCHIVFHSAATVRFHEPLRLAIQMNVASIKKLLALCHKMKKLQSIVHVSTAYANCNRNDVAEMIYPPPIQPGKLLEASEWMDDQVFDVLTNKLINDRPNTYTFTKALAEYVISQEAKDLPLAIIRPSIVGSSWREPIPGWVDNYNGPSGLVVATGKGMLRAMIGSDQAIADIVPVDICVNMMISIAWHTAVKYPKTIPVYHCCTGHLGTLTWGKVTEYGLHHLDTISLESAIRYPNLQFTENRFRYHCLRTVQEVFPAFLLDCYMRIIGRKPIFLKLSDKIYKSVRTLDFFTSNSWIFPNDNSVSLQNEMSDIDQKIFGFDLKELDWFSYWRHYCMGAKQFLLREDLARTAKCRIRYQRLKRLQNIIYFTAIALIIKLVFFKSFKIRRIFVVLFRLIFAGLSAITAKIRS</sequence>
<dbReference type="PANTHER" id="PTHR11011:SF45">
    <property type="entry name" value="FATTY ACYL-COA REDUCTASE CG8306-RELATED"/>
    <property type="match status" value="1"/>
</dbReference>
<dbReference type="InterPro" id="IPR026055">
    <property type="entry name" value="FAR"/>
</dbReference>
<evidence type="ECO:0000256" key="5">
    <source>
        <dbReference type="ARBA" id="ARBA00022989"/>
    </source>
</evidence>
<name>A0A813M515_9BILA</name>
<evidence type="ECO:0000256" key="4">
    <source>
        <dbReference type="ARBA" id="ARBA00022692"/>
    </source>
</evidence>
<keyword evidence="3 9" id="KW-0444">Lipid biosynthesis</keyword>
<dbReference type="Gene3D" id="3.40.50.720">
    <property type="entry name" value="NAD(P)-binding Rossmann-like Domain"/>
    <property type="match status" value="1"/>
</dbReference>
<dbReference type="GO" id="GO:0102965">
    <property type="term" value="F:alcohol-forming long-chain fatty acyl-CoA reductase activity"/>
    <property type="evidence" value="ECO:0007669"/>
    <property type="project" value="UniProtKB-EC"/>
</dbReference>
<dbReference type="EMBL" id="CAJOBB010003183">
    <property type="protein sequence ID" value="CAF4025582.1"/>
    <property type="molecule type" value="Genomic_DNA"/>
</dbReference>
<dbReference type="FunFam" id="3.40.50.720:FF:000143">
    <property type="entry name" value="Fatty acyl-CoA reductase"/>
    <property type="match status" value="1"/>
</dbReference>
<comment type="subcellular location">
    <subcellularLocation>
        <location evidence="1">Membrane</location>
        <topology evidence="1">Multi-pass membrane protein</topology>
    </subcellularLocation>
</comment>
<dbReference type="Pfam" id="PF07993">
    <property type="entry name" value="NAD_binding_4"/>
    <property type="match status" value="1"/>
</dbReference>
<dbReference type="CDD" id="cd05236">
    <property type="entry name" value="FAR-N_SDR_e"/>
    <property type="match status" value="1"/>
</dbReference>
<protein>
    <recommendedName>
        <fullName evidence="9">Fatty acyl-CoA reductase</fullName>
        <ecNumber evidence="9">1.2.1.84</ecNumber>
    </recommendedName>
</protein>
<dbReference type="GO" id="GO:0035336">
    <property type="term" value="P:long-chain fatty-acyl-CoA metabolic process"/>
    <property type="evidence" value="ECO:0007669"/>
    <property type="project" value="TreeGrafter"/>
</dbReference>
<evidence type="ECO:0000256" key="6">
    <source>
        <dbReference type="ARBA" id="ARBA00023098"/>
    </source>
</evidence>
<dbReference type="Proteomes" id="UP000663868">
    <property type="component" value="Unassembled WGS sequence"/>
</dbReference>
<evidence type="ECO:0000256" key="3">
    <source>
        <dbReference type="ARBA" id="ARBA00022516"/>
    </source>
</evidence>
<evidence type="ECO:0000259" key="11">
    <source>
        <dbReference type="Pfam" id="PF07993"/>
    </source>
</evidence>
<proteinExistence type="inferred from homology"/>